<dbReference type="PANTHER" id="PTHR45128:SF2">
    <property type="entry name" value="METHYLTRANSFERASE DOMAIN-CONTAINING PROTEIN"/>
    <property type="match status" value="1"/>
</dbReference>
<dbReference type="Proteomes" id="UP000540568">
    <property type="component" value="Unassembled WGS sequence"/>
</dbReference>
<dbReference type="RefSeq" id="WP_182617482.1">
    <property type="nucleotide sequence ID" value="NZ_BAAATF010000003.1"/>
</dbReference>
<dbReference type="Gene3D" id="3.40.50.150">
    <property type="entry name" value="Vaccinia Virus protein VP39"/>
    <property type="match status" value="1"/>
</dbReference>
<feature type="domain" description="Methyltransferase" evidence="1">
    <location>
        <begin position="193"/>
        <end position="285"/>
    </location>
</feature>
<evidence type="ECO:0000259" key="1">
    <source>
        <dbReference type="Pfam" id="PF13649"/>
    </source>
</evidence>
<evidence type="ECO:0000313" key="4">
    <source>
        <dbReference type="Proteomes" id="UP000540568"/>
    </source>
</evidence>
<dbReference type="AlphaFoldDB" id="A0A7W3PEK5"/>
<protein>
    <submittedName>
        <fullName evidence="3">SAM-dependent methyltransferase</fullName>
    </submittedName>
</protein>
<dbReference type="SUPFAM" id="SSF53335">
    <property type="entry name" value="S-adenosyl-L-methionine-dependent methyltransferases"/>
    <property type="match status" value="1"/>
</dbReference>
<dbReference type="InterPro" id="IPR041698">
    <property type="entry name" value="Methyltransf_25"/>
</dbReference>
<evidence type="ECO:0000313" key="3">
    <source>
        <dbReference type="EMBL" id="MBA8808993.1"/>
    </source>
</evidence>
<dbReference type="GO" id="GO:0032259">
    <property type="term" value="P:methylation"/>
    <property type="evidence" value="ECO:0007669"/>
    <property type="project" value="UniProtKB-KW"/>
</dbReference>
<dbReference type="CDD" id="cd02440">
    <property type="entry name" value="AdoMet_MTases"/>
    <property type="match status" value="1"/>
</dbReference>
<dbReference type="Pfam" id="PF21320">
    <property type="entry name" value="WHD_Rv2258c"/>
    <property type="match status" value="1"/>
</dbReference>
<organism evidence="3 4">
    <name type="scientific">Promicromonospora sukumoe</name>
    <dbReference type="NCBI Taxonomy" id="88382"/>
    <lineage>
        <taxon>Bacteria</taxon>
        <taxon>Bacillati</taxon>
        <taxon>Actinomycetota</taxon>
        <taxon>Actinomycetes</taxon>
        <taxon>Micrococcales</taxon>
        <taxon>Promicromonosporaceae</taxon>
        <taxon>Promicromonospora</taxon>
    </lineage>
</organism>
<dbReference type="InterPro" id="IPR029063">
    <property type="entry name" value="SAM-dependent_MTases_sf"/>
</dbReference>
<dbReference type="InterPro" id="IPR036390">
    <property type="entry name" value="WH_DNA-bd_sf"/>
</dbReference>
<accession>A0A7W3PEK5</accession>
<name>A0A7W3PEK5_9MICO</name>
<keyword evidence="3" id="KW-0808">Transferase</keyword>
<keyword evidence="4" id="KW-1185">Reference proteome</keyword>
<reference evidence="3 4" key="1">
    <citation type="submission" date="2020-07" db="EMBL/GenBank/DDBJ databases">
        <title>Sequencing the genomes of 1000 actinobacteria strains.</title>
        <authorList>
            <person name="Klenk H.-P."/>
        </authorList>
    </citation>
    <scope>NUCLEOTIDE SEQUENCE [LARGE SCALE GENOMIC DNA]</scope>
    <source>
        <strain evidence="3 4">DSM 44121</strain>
    </source>
</reference>
<comment type="caution">
    <text evidence="3">The sequence shown here is derived from an EMBL/GenBank/DDBJ whole genome shotgun (WGS) entry which is preliminary data.</text>
</comment>
<gene>
    <name evidence="3" type="ORF">FHX71_002935</name>
</gene>
<dbReference type="PANTHER" id="PTHR45128">
    <property type="entry name" value="METHYLTRANSFERASE TYPE 11"/>
    <property type="match status" value="1"/>
</dbReference>
<dbReference type="GO" id="GO:0008168">
    <property type="term" value="F:methyltransferase activity"/>
    <property type="evidence" value="ECO:0007669"/>
    <property type="project" value="UniProtKB-KW"/>
</dbReference>
<dbReference type="EMBL" id="JACGWV010000001">
    <property type="protein sequence ID" value="MBA8808993.1"/>
    <property type="molecule type" value="Genomic_DNA"/>
</dbReference>
<dbReference type="InterPro" id="IPR048711">
    <property type="entry name" value="WHD_Rv2258c"/>
</dbReference>
<dbReference type="SUPFAM" id="SSF46785">
    <property type="entry name" value="Winged helix' DNA-binding domain"/>
    <property type="match status" value="1"/>
</dbReference>
<dbReference type="InterPro" id="IPR053173">
    <property type="entry name" value="SAM-binding_MTase"/>
</dbReference>
<sequence>MDTGTDTAPTDAVSTDATSAEAVADRLFGAILGTVDLLSTVLGDRLGWYRSLADDGPATPPQLAERTGTDARYAREWLEQQAVTGLLHLDADGAPDERVFSIPPGTAEILTDPDSLNLLAPIGRMLGAVGAALPRLLGAYRTGDGVSWDDLGDDAREGQSDANRPWFEHRLAGALAGVADLHQRLTRPDAQFLDVGSGGGWSSIALGRAYPTARVRGIDIDAPSVLMATENALAAGVADRVRFTHGDAADLPAGRYDAAFAFECVHDMPRPVEVLAAVRRSLAPGAPLIVMDEAVAETFAPDGDDVERLMYGYSILICLPDGRSSSPSAATGTVMRPALLREYAEAAGFREFEVLPVEDFASFRFYRLA</sequence>
<dbReference type="Pfam" id="PF13649">
    <property type="entry name" value="Methyltransf_25"/>
    <property type="match status" value="1"/>
</dbReference>
<proteinExistence type="predicted"/>
<feature type="domain" description="S-adenosylmethionine-dependent methyltransferase Rv2258c-like winged HTH" evidence="2">
    <location>
        <begin position="40"/>
        <end position="111"/>
    </location>
</feature>
<evidence type="ECO:0000259" key="2">
    <source>
        <dbReference type="Pfam" id="PF21320"/>
    </source>
</evidence>
<keyword evidence="3" id="KW-0489">Methyltransferase</keyword>